<proteinExistence type="predicted"/>
<feature type="domain" description="Competence protein CoiA-like N-terminal" evidence="1">
    <location>
        <begin position="19"/>
        <end position="49"/>
    </location>
</feature>
<sequence length="300" mass="35740">MFYALVDNKKVEAFPKGKGICPSCNSEVIAKCGEIKVWHWAHTKEGNCDSWSEPETMWHKNWKLTFGIETNEVKISKGDKWHIADIKSINNVIIELQNSPIQREIIREREEFYGERMLWIINGEKFKDNFHISDYDVDLYSWALPNNKISNKEGIKFFTWFYPKTSWKDSKRNVFIDFNDGYLFWVKKGIGEKKGQGKFIIKEQFIVKYGGDFNKHLQLFRNITFTLNVNELKVKGFKEKKLYIVTYIRFRNETKCLEIYFDDEDEIFKAKDQKLVKINGNLNFEEYNDSLQLFNSKFML</sequence>
<protein>
    <recommendedName>
        <fullName evidence="1">Competence protein CoiA-like N-terminal domain-containing protein</fullName>
    </recommendedName>
</protein>
<accession>A0AAX1N6C9</accession>
<dbReference type="EMBL" id="CP076132">
    <property type="protein sequence ID" value="QWG03144.1"/>
    <property type="molecule type" value="Genomic_DNA"/>
</dbReference>
<gene>
    <name evidence="2" type="ORF">KMW28_06070</name>
</gene>
<organism evidence="2 3">
    <name type="scientific">Flammeovirga yaeyamensis</name>
    <dbReference type="NCBI Taxonomy" id="367791"/>
    <lineage>
        <taxon>Bacteria</taxon>
        <taxon>Pseudomonadati</taxon>
        <taxon>Bacteroidota</taxon>
        <taxon>Cytophagia</taxon>
        <taxon>Cytophagales</taxon>
        <taxon>Flammeovirgaceae</taxon>
        <taxon>Flammeovirga</taxon>
    </lineage>
</organism>
<dbReference type="InterPro" id="IPR057253">
    <property type="entry name" value="CoiA-like_N"/>
</dbReference>
<dbReference type="Pfam" id="PF25164">
    <property type="entry name" value="CoiA_N"/>
    <property type="match status" value="1"/>
</dbReference>
<evidence type="ECO:0000313" key="3">
    <source>
        <dbReference type="Proteomes" id="UP000678679"/>
    </source>
</evidence>
<reference evidence="2 3" key="1">
    <citation type="submission" date="2021-05" db="EMBL/GenBank/DDBJ databases">
        <title>Comparative genomic studies on the polysaccharide-degrading batcterial strains of the Flammeovirga genus.</title>
        <authorList>
            <person name="Zewei F."/>
            <person name="Zheng Z."/>
            <person name="Yu L."/>
            <person name="Ruyue G."/>
            <person name="Yanhong M."/>
            <person name="Yuanyuan C."/>
            <person name="Jingyan G."/>
            <person name="Wenjun H."/>
        </authorList>
    </citation>
    <scope>NUCLEOTIDE SEQUENCE [LARGE SCALE GENOMIC DNA]</scope>
    <source>
        <strain evidence="2 3">NBRC:100898</strain>
    </source>
</reference>
<evidence type="ECO:0000313" key="2">
    <source>
        <dbReference type="EMBL" id="QWG03144.1"/>
    </source>
</evidence>
<dbReference type="RefSeq" id="WP_169664166.1">
    <property type="nucleotide sequence ID" value="NZ_CP076132.1"/>
</dbReference>
<dbReference type="AlphaFoldDB" id="A0AAX1N6C9"/>
<evidence type="ECO:0000259" key="1">
    <source>
        <dbReference type="Pfam" id="PF25164"/>
    </source>
</evidence>
<name>A0AAX1N6C9_9BACT</name>
<dbReference type="Proteomes" id="UP000678679">
    <property type="component" value="Chromosome 1"/>
</dbReference>
<dbReference type="KEGG" id="fya:KMW28_06070"/>
<keyword evidence="3" id="KW-1185">Reference proteome</keyword>